<dbReference type="Gene3D" id="2.40.160.20">
    <property type="match status" value="1"/>
</dbReference>
<dbReference type="InterPro" id="IPR005618">
    <property type="entry name" value="OMPW"/>
</dbReference>
<accession>A0A3D9XIN2</accession>
<evidence type="ECO:0000313" key="4">
    <source>
        <dbReference type="Proteomes" id="UP000256941"/>
    </source>
</evidence>
<dbReference type="EMBL" id="QTUJ01000002">
    <property type="protein sequence ID" value="REF70304.1"/>
    <property type="molecule type" value="Genomic_DNA"/>
</dbReference>
<comment type="caution">
    <text evidence="3">The sequence shown here is derived from an EMBL/GenBank/DDBJ whole genome shotgun (WGS) entry which is preliminary data.</text>
</comment>
<evidence type="ECO:0000313" key="3">
    <source>
        <dbReference type="EMBL" id="REF70304.1"/>
    </source>
</evidence>
<evidence type="ECO:0000256" key="1">
    <source>
        <dbReference type="ARBA" id="ARBA00009330"/>
    </source>
</evidence>
<organism evidence="3 4">
    <name type="scientific">Paracoccus versutus</name>
    <name type="common">Thiobacillus versutus</name>
    <dbReference type="NCBI Taxonomy" id="34007"/>
    <lineage>
        <taxon>Bacteria</taxon>
        <taxon>Pseudomonadati</taxon>
        <taxon>Pseudomonadota</taxon>
        <taxon>Alphaproteobacteria</taxon>
        <taxon>Rhodobacterales</taxon>
        <taxon>Paracoccaceae</taxon>
        <taxon>Paracoccus</taxon>
    </lineage>
</organism>
<sequence length="202" mass="21741">MRHKLAIAAALAALASPVLAQSQGDWTLGFGIAHVNPKSDNGVLAGPTPVDVGNSTRPSITFEYFIRDNIGIEVLGALPLKHSIKSNGTEIGTVKHLPPVVSVQYHFDVHPRWKPFVGLGVNFTGFWDGEAKGPLAGQDLRVKNSLGLAAHLGVDHWINDRAALRADLRWIDIDPDVELNGTKIGTVEVDPLVAGISYVMKF</sequence>
<dbReference type="GO" id="GO:0055085">
    <property type="term" value="P:transmembrane transport"/>
    <property type="evidence" value="ECO:0007669"/>
    <property type="project" value="TreeGrafter"/>
</dbReference>
<gene>
    <name evidence="3" type="ORF">BDD41_3032</name>
</gene>
<dbReference type="Proteomes" id="UP000256941">
    <property type="component" value="Unassembled WGS sequence"/>
</dbReference>
<name>A0A3D9XIN2_PARVE</name>
<keyword evidence="2" id="KW-0732">Signal</keyword>
<feature type="chain" id="PRO_5017815954" evidence="2">
    <location>
        <begin position="21"/>
        <end position="202"/>
    </location>
</feature>
<dbReference type="AlphaFoldDB" id="A0A3D9XIN2"/>
<dbReference type="GO" id="GO:0019867">
    <property type="term" value="C:outer membrane"/>
    <property type="evidence" value="ECO:0007669"/>
    <property type="project" value="InterPro"/>
</dbReference>
<dbReference type="PANTHER" id="PTHR36920">
    <property type="match status" value="1"/>
</dbReference>
<reference evidence="3 4" key="1">
    <citation type="submission" date="2018-08" db="EMBL/GenBank/DDBJ databases">
        <title>Genomic Encyclopedia of Archaeal and Bacterial Type Strains, Phase II (KMG-II): from individual species to whole genera.</title>
        <authorList>
            <person name="Goeker M."/>
        </authorList>
    </citation>
    <scope>NUCLEOTIDE SEQUENCE [LARGE SCALE GENOMIC DNA]</scope>
    <source>
        <strain evidence="3 4">DSM 17099</strain>
    </source>
</reference>
<evidence type="ECO:0000256" key="2">
    <source>
        <dbReference type="SAM" id="SignalP"/>
    </source>
</evidence>
<comment type="similarity">
    <text evidence="1">Belongs to the OmpW/AlkL family.</text>
</comment>
<dbReference type="Pfam" id="PF03922">
    <property type="entry name" value="OmpW"/>
    <property type="match status" value="1"/>
</dbReference>
<dbReference type="SUPFAM" id="SSF56925">
    <property type="entry name" value="OMPA-like"/>
    <property type="match status" value="1"/>
</dbReference>
<dbReference type="InterPro" id="IPR011250">
    <property type="entry name" value="OMP/PagP_B-barrel"/>
</dbReference>
<protein>
    <submittedName>
        <fullName evidence="3">Outer membrane protein</fullName>
    </submittedName>
</protein>
<feature type="signal peptide" evidence="2">
    <location>
        <begin position="1"/>
        <end position="20"/>
    </location>
</feature>
<dbReference type="RefSeq" id="WP_116222255.1">
    <property type="nucleotide sequence ID" value="NZ_CP038197.1"/>
</dbReference>
<dbReference type="PANTHER" id="PTHR36920:SF1">
    <property type="entry name" value="OUTER MEMBRANE PROTEIN W"/>
    <property type="match status" value="1"/>
</dbReference>
<proteinExistence type="inferred from homology"/>